<reference evidence="2" key="1">
    <citation type="journal article" date="2022" name="Int. J. Mol. Sci.">
        <title>Draft Genome of Tanacetum Coccineum: Genomic Comparison of Closely Related Tanacetum-Family Plants.</title>
        <authorList>
            <person name="Yamashiro T."/>
            <person name="Shiraishi A."/>
            <person name="Nakayama K."/>
            <person name="Satake H."/>
        </authorList>
    </citation>
    <scope>NUCLEOTIDE SEQUENCE</scope>
</reference>
<gene>
    <name evidence="2" type="ORF">Tco_1123967</name>
</gene>
<organism evidence="2 3">
    <name type="scientific">Tanacetum coccineum</name>
    <dbReference type="NCBI Taxonomy" id="301880"/>
    <lineage>
        <taxon>Eukaryota</taxon>
        <taxon>Viridiplantae</taxon>
        <taxon>Streptophyta</taxon>
        <taxon>Embryophyta</taxon>
        <taxon>Tracheophyta</taxon>
        <taxon>Spermatophyta</taxon>
        <taxon>Magnoliopsida</taxon>
        <taxon>eudicotyledons</taxon>
        <taxon>Gunneridae</taxon>
        <taxon>Pentapetalae</taxon>
        <taxon>asterids</taxon>
        <taxon>campanulids</taxon>
        <taxon>Asterales</taxon>
        <taxon>Asteraceae</taxon>
        <taxon>Asteroideae</taxon>
        <taxon>Anthemideae</taxon>
        <taxon>Anthemidinae</taxon>
        <taxon>Tanacetum</taxon>
    </lineage>
</organism>
<protein>
    <submittedName>
        <fullName evidence="2">WD repeat-containing protein 43-like protein isoform X1</fullName>
    </submittedName>
</protein>
<feature type="compositionally biased region" description="Acidic residues" evidence="1">
    <location>
        <begin position="9"/>
        <end position="22"/>
    </location>
</feature>
<accession>A0ABQ5J4U6</accession>
<proteinExistence type="predicted"/>
<keyword evidence="3" id="KW-1185">Reference proteome</keyword>
<sequence>MPTQPQVNDLDDDEEDILDIDDEKQKKRRKKSGGGKKGGVRSMTFSHDGKYVLSSTLGERYVDVWEVAGSKKKSACCVLAMDCPDIFIDSR</sequence>
<dbReference type="InterPro" id="IPR011045">
    <property type="entry name" value="N2O_reductase_N"/>
</dbReference>
<evidence type="ECO:0000256" key="1">
    <source>
        <dbReference type="SAM" id="MobiDB-lite"/>
    </source>
</evidence>
<dbReference type="Gene3D" id="2.130.10.10">
    <property type="entry name" value="YVTN repeat-like/Quinoprotein amine dehydrogenase"/>
    <property type="match status" value="1"/>
</dbReference>
<evidence type="ECO:0000313" key="2">
    <source>
        <dbReference type="EMBL" id="GJU07537.1"/>
    </source>
</evidence>
<reference evidence="2" key="2">
    <citation type="submission" date="2022-01" db="EMBL/GenBank/DDBJ databases">
        <authorList>
            <person name="Yamashiro T."/>
            <person name="Shiraishi A."/>
            <person name="Satake H."/>
            <person name="Nakayama K."/>
        </authorList>
    </citation>
    <scope>NUCLEOTIDE SEQUENCE</scope>
</reference>
<dbReference type="InterPro" id="IPR015943">
    <property type="entry name" value="WD40/YVTN_repeat-like_dom_sf"/>
</dbReference>
<feature type="region of interest" description="Disordered" evidence="1">
    <location>
        <begin position="1"/>
        <end position="42"/>
    </location>
</feature>
<evidence type="ECO:0000313" key="3">
    <source>
        <dbReference type="Proteomes" id="UP001151760"/>
    </source>
</evidence>
<dbReference type="EMBL" id="BQNB010021549">
    <property type="protein sequence ID" value="GJU07537.1"/>
    <property type="molecule type" value="Genomic_DNA"/>
</dbReference>
<dbReference type="SUPFAM" id="SSF50974">
    <property type="entry name" value="Nitrous oxide reductase, N-terminal domain"/>
    <property type="match status" value="1"/>
</dbReference>
<dbReference type="Proteomes" id="UP001151760">
    <property type="component" value="Unassembled WGS sequence"/>
</dbReference>
<comment type="caution">
    <text evidence="2">The sequence shown here is derived from an EMBL/GenBank/DDBJ whole genome shotgun (WGS) entry which is preliminary data.</text>
</comment>
<name>A0ABQ5J4U6_9ASTR</name>
<dbReference type="PANTHER" id="PTHR45290:SF1">
    <property type="entry name" value="OS03G0300300 PROTEIN"/>
    <property type="match status" value="1"/>
</dbReference>
<dbReference type="PANTHER" id="PTHR45290">
    <property type="entry name" value="OS03G0300300 PROTEIN"/>
    <property type="match status" value="1"/>
</dbReference>